<feature type="compositionally biased region" description="Basic and acidic residues" evidence="2">
    <location>
        <begin position="1182"/>
        <end position="1193"/>
    </location>
</feature>
<dbReference type="InterPro" id="IPR005061">
    <property type="entry name" value="Ist1"/>
</dbReference>
<feature type="domain" description="Rab-GAP TBC" evidence="3">
    <location>
        <begin position="214"/>
        <end position="519"/>
    </location>
</feature>
<reference evidence="4 5" key="1">
    <citation type="submission" date="2014-04" db="EMBL/GenBank/DDBJ databases">
        <authorList>
            <consortium name="DOE Joint Genome Institute"/>
            <person name="Kuo A."/>
            <person name="Tarkka M."/>
            <person name="Buscot F."/>
            <person name="Kohler A."/>
            <person name="Nagy L.G."/>
            <person name="Floudas D."/>
            <person name="Copeland A."/>
            <person name="Barry K.W."/>
            <person name="Cichocki N."/>
            <person name="Veneault-Fourrey C."/>
            <person name="LaButti K."/>
            <person name="Lindquist E.A."/>
            <person name="Lipzen A."/>
            <person name="Lundell T."/>
            <person name="Morin E."/>
            <person name="Murat C."/>
            <person name="Sun H."/>
            <person name="Tunlid A."/>
            <person name="Henrissat B."/>
            <person name="Grigoriev I.V."/>
            <person name="Hibbett D.S."/>
            <person name="Martin F."/>
            <person name="Nordberg H.P."/>
            <person name="Cantor M.N."/>
            <person name="Hua S.X."/>
        </authorList>
    </citation>
    <scope>NUCLEOTIDE SEQUENCE [LARGE SCALE GENOMIC DNA]</scope>
    <source>
        <strain evidence="4 5">F 1598</strain>
    </source>
</reference>
<dbReference type="PROSITE" id="PS50086">
    <property type="entry name" value="TBC_RABGAP"/>
    <property type="match status" value="1"/>
</dbReference>
<dbReference type="InterPro" id="IPR035969">
    <property type="entry name" value="Rab-GAP_TBC_sf"/>
</dbReference>
<comment type="similarity">
    <text evidence="1">Belongs to the IST1 family.</text>
</comment>
<feature type="compositionally biased region" description="Basic and acidic residues" evidence="2">
    <location>
        <begin position="959"/>
        <end position="969"/>
    </location>
</feature>
<dbReference type="EMBL" id="KN833002">
    <property type="protein sequence ID" value="KIM80722.1"/>
    <property type="molecule type" value="Genomic_DNA"/>
</dbReference>
<feature type="compositionally biased region" description="Acidic residues" evidence="2">
    <location>
        <begin position="650"/>
        <end position="662"/>
    </location>
</feature>
<feature type="compositionally biased region" description="Low complexity" evidence="2">
    <location>
        <begin position="943"/>
        <end position="952"/>
    </location>
</feature>
<feature type="compositionally biased region" description="Basic and acidic residues" evidence="2">
    <location>
        <begin position="1044"/>
        <end position="1060"/>
    </location>
</feature>
<proteinExistence type="inferred from homology"/>
<dbReference type="PANTHER" id="PTHR12161">
    <property type="entry name" value="IST1 FAMILY MEMBER"/>
    <property type="match status" value="1"/>
</dbReference>
<dbReference type="AlphaFoldDB" id="A0A0C3BTT4"/>
<feature type="region of interest" description="Disordered" evidence="2">
    <location>
        <begin position="644"/>
        <end position="676"/>
    </location>
</feature>
<accession>A0A0C3BTT4</accession>
<evidence type="ECO:0000313" key="5">
    <source>
        <dbReference type="Proteomes" id="UP000054166"/>
    </source>
</evidence>
<dbReference type="InterPro" id="IPR042277">
    <property type="entry name" value="IST1-like"/>
</dbReference>
<dbReference type="Gene3D" id="1.10.472.80">
    <property type="entry name" value="Ypt/Rab-GAP domain of gyp1p, domain 3"/>
    <property type="match status" value="1"/>
</dbReference>
<dbReference type="OrthoDB" id="29853at2759"/>
<evidence type="ECO:0000313" key="4">
    <source>
        <dbReference type="EMBL" id="KIM80722.1"/>
    </source>
</evidence>
<dbReference type="InParanoid" id="A0A0C3BTT4"/>
<feature type="compositionally biased region" description="Low complexity" evidence="2">
    <location>
        <begin position="850"/>
        <end position="869"/>
    </location>
</feature>
<keyword evidence="5" id="KW-1185">Reference proteome</keyword>
<dbReference type="InterPro" id="IPR000195">
    <property type="entry name" value="Rab-GAP-TBC_dom"/>
</dbReference>
<evidence type="ECO:0000256" key="2">
    <source>
        <dbReference type="SAM" id="MobiDB-lite"/>
    </source>
</evidence>
<feature type="compositionally biased region" description="Low complexity" evidence="2">
    <location>
        <begin position="781"/>
        <end position="797"/>
    </location>
</feature>
<name>A0A0C3BTT4_PILCF</name>
<dbReference type="Proteomes" id="UP000054166">
    <property type="component" value="Unassembled WGS sequence"/>
</dbReference>
<feature type="region of interest" description="Disordered" evidence="2">
    <location>
        <begin position="691"/>
        <end position="733"/>
    </location>
</feature>
<feature type="compositionally biased region" description="Low complexity" evidence="2">
    <location>
        <begin position="710"/>
        <end position="730"/>
    </location>
</feature>
<feature type="region of interest" description="Disordered" evidence="2">
    <location>
        <begin position="770"/>
        <end position="1193"/>
    </location>
</feature>
<feature type="compositionally biased region" description="Polar residues" evidence="2">
    <location>
        <begin position="1117"/>
        <end position="1130"/>
    </location>
</feature>
<dbReference type="HOGENOM" id="CLU_006960_0_0_1"/>
<dbReference type="Gene3D" id="1.20.1260.60">
    <property type="entry name" value="Vacuolar protein sorting-associated protein Ist1"/>
    <property type="match status" value="1"/>
</dbReference>
<feature type="compositionally biased region" description="Polar residues" evidence="2">
    <location>
        <begin position="901"/>
        <end position="924"/>
    </location>
</feature>
<evidence type="ECO:0000259" key="3">
    <source>
        <dbReference type="PROSITE" id="PS50086"/>
    </source>
</evidence>
<dbReference type="Pfam" id="PF03398">
    <property type="entry name" value="Ist1"/>
    <property type="match status" value="1"/>
</dbReference>
<sequence length="1238" mass="136049">MATWDAVAVKGQLRLTAQKLGQMQERKDSQGQTTRRDIADLLQRGNVGLARAKAQNLIHEDSVADLLEALEMHVGLIVEHFAEIEQNEPTSPTIIEAASSIIFAAPHTESRDLNTVRELLTQRLGPDFSRSAISNRDNRVSRRVTQALSPPPPSATNINHYMSAIAKAHGVNWTPEPQRHDILNTLLEILDPTTSPVVDMLLLRKLCSQEGIPDDPPWIRPRVWKLFFGVLPTLKSSWDIDIHTQRESYYDLVRRLFSPISSLPPPTKPLASSDLTLLDASTLLSRVPHSLFSGLQDEPEISPLSLLDATAPDDIRIHCASSLDFRLQAIHDSQNSKDSMRGVTPEIRLEAHAPPAPETLASPLPGVPTTLLSAKDYSISGAHQKHMSALLRLLYLHLCLNPMNHSPHIPSLLIPLYSVLIRETEPKDAAHAEADTFWVFEAMIGEFSELEDEEGGNIWMKKLSERLEWADEELSTNLRAKGLDPALPHYSYRWLAPLLTQTLPLSSVYLVWDTLFSRPMRERDTNAKLEHLVNICCSMLTRARGPLFRLGKAGRRSPTLWGDEHASRSPPSPLRPWELSDAFLEGMSLLQLYPVEAAGGVDIILQTALYMTQRREEDAKVPKGGNFGLGARLKVTMWKGFTNQLPSSVSDEEATSEEEDTRDDGNETETLSSSGITSRLANSVWRGITNQSAMDVPPSPLTPLTPPPSLSHSLESASSSPSTVPSSPKTNTHVLPGPNIWGYAEKLKDSDAAASLAKASSNWRAKAMDAWNARKKNPGNTETLSPTSTTSELPPSTAAWNPWMHSPITEPENRRRESLRMDRSDVYSPPPRPAFFRPPRDSFIPPARGTTPMSSSPTSPDMSPQSDSSIVHRTKASIASMAGLSSALPSPKQGPRPLRLNSAQLMTARKPSSMSRSATNTSAPYQWAEVMRAKGHVPHNDSHSSISSLSPSDAMGKGCRSDAEYETGKISRVVPLNRRSISPMAPGYRVPQSRPLSTESSPDKAMQRAPSDNHSEEEWGRVDIPDSPPILTSPVPHLSATDAPPDKGEVRIINGEHQRLESIVLSDSIVTPEAPPPKKLARRKTPPRQPAAQIDDSSIPPVPSLNARVRSKRYPQRPSNLRTKSRSSTVPDKVSSLDSLAPDDTAEQEVVVPTPRAAAFDASESSSTSPTSPQVVRRSRKVSTEGHEARVAKMSAERPIIRKVPLGGRDMRGKRESAANEGDDEDYGDLLTAYESED</sequence>
<dbReference type="GO" id="GO:0015031">
    <property type="term" value="P:protein transport"/>
    <property type="evidence" value="ECO:0007669"/>
    <property type="project" value="InterPro"/>
</dbReference>
<feature type="compositionally biased region" description="Pro residues" evidence="2">
    <location>
        <begin position="697"/>
        <end position="709"/>
    </location>
</feature>
<dbReference type="STRING" id="765440.A0A0C3BTT4"/>
<feature type="compositionally biased region" description="Basic and acidic residues" evidence="2">
    <location>
        <begin position="1001"/>
        <end position="1024"/>
    </location>
</feature>
<dbReference type="PANTHER" id="PTHR12161:SF5">
    <property type="entry name" value="IST1 HOMOLOG"/>
    <property type="match status" value="1"/>
</dbReference>
<feature type="compositionally biased region" description="Low complexity" evidence="2">
    <location>
        <begin position="1163"/>
        <end position="1173"/>
    </location>
</feature>
<protein>
    <recommendedName>
        <fullName evidence="3">Rab-GAP TBC domain-containing protein</fullName>
    </recommendedName>
</protein>
<feature type="region of interest" description="Disordered" evidence="2">
    <location>
        <begin position="1205"/>
        <end position="1238"/>
    </location>
</feature>
<organism evidence="4 5">
    <name type="scientific">Piloderma croceum (strain F 1598)</name>
    <dbReference type="NCBI Taxonomy" id="765440"/>
    <lineage>
        <taxon>Eukaryota</taxon>
        <taxon>Fungi</taxon>
        <taxon>Dikarya</taxon>
        <taxon>Basidiomycota</taxon>
        <taxon>Agaricomycotina</taxon>
        <taxon>Agaricomycetes</taxon>
        <taxon>Agaricomycetidae</taxon>
        <taxon>Atheliales</taxon>
        <taxon>Atheliaceae</taxon>
        <taxon>Piloderma</taxon>
    </lineage>
</organism>
<dbReference type="SUPFAM" id="SSF47923">
    <property type="entry name" value="Ypt/Rab-GAP domain of gyp1p"/>
    <property type="match status" value="2"/>
</dbReference>
<reference evidence="5" key="2">
    <citation type="submission" date="2015-01" db="EMBL/GenBank/DDBJ databases">
        <title>Evolutionary Origins and Diversification of the Mycorrhizal Mutualists.</title>
        <authorList>
            <consortium name="DOE Joint Genome Institute"/>
            <consortium name="Mycorrhizal Genomics Consortium"/>
            <person name="Kohler A."/>
            <person name="Kuo A."/>
            <person name="Nagy L.G."/>
            <person name="Floudas D."/>
            <person name="Copeland A."/>
            <person name="Barry K.W."/>
            <person name="Cichocki N."/>
            <person name="Veneault-Fourrey C."/>
            <person name="LaButti K."/>
            <person name="Lindquist E.A."/>
            <person name="Lipzen A."/>
            <person name="Lundell T."/>
            <person name="Morin E."/>
            <person name="Murat C."/>
            <person name="Riley R."/>
            <person name="Ohm R."/>
            <person name="Sun H."/>
            <person name="Tunlid A."/>
            <person name="Henrissat B."/>
            <person name="Grigoriev I.V."/>
            <person name="Hibbett D.S."/>
            <person name="Martin F."/>
        </authorList>
    </citation>
    <scope>NUCLEOTIDE SEQUENCE [LARGE SCALE GENOMIC DNA]</scope>
    <source>
        <strain evidence="5">F 1598</strain>
    </source>
</reference>
<dbReference type="Pfam" id="PF00566">
    <property type="entry name" value="RabGAP-TBC"/>
    <property type="match status" value="1"/>
</dbReference>
<evidence type="ECO:0000256" key="1">
    <source>
        <dbReference type="ARBA" id="ARBA00005536"/>
    </source>
</evidence>
<feature type="compositionally biased region" description="Basic and acidic residues" evidence="2">
    <location>
        <begin position="1209"/>
        <end position="1218"/>
    </location>
</feature>
<feature type="compositionally biased region" description="Basic and acidic residues" evidence="2">
    <location>
        <begin position="811"/>
        <end position="825"/>
    </location>
</feature>
<gene>
    <name evidence="4" type="ORF">PILCRDRAFT_821978</name>
</gene>